<proteinExistence type="inferred from homology"/>
<comment type="similarity">
    <text evidence="2">Belongs to the nematode transthyretin-like family.</text>
</comment>
<dbReference type="PANTHER" id="PTHR21700:SF30">
    <property type="entry name" value="TRANSTHYRETIN-LIKE FAMILY PROTEIN"/>
    <property type="match status" value="1"/>
</dbReference>
<evidence type="ECO:0000256" key="3">
    <source>
        <dbReference type="ARBA" id="ARBA00022525"/>
    </source>
</evidence>
<evidence type="ECO:0000313" key="6">
    <source>
        <dbReference type="EMBL" id="CAJ0609183.1"/>
    </source>
</evidence>
<dbReference type="Proteomes" id="UP001176961">
    <property type="component" value="Unassembled WGS sequence"/>
</dbReference>
<evidence type="ECO:0000256" key="1">
    <source>
        <dbReference type="ARBA" id="ARBA00004613"/>
    </source>
</evidence>
<evidence type="ECO:0000256" key="2">
    <source>
        <dbReference type="ARBA" id="ARBA00010112"/>
    </source>
</evidence>
<keyword evidence="7" id="KW-1185">Reference proteome</keyword>
<gene>
    <name evidence="6" type="ORF">CYNAS_LOCUS21166</name>
</gene>
<feature type="chain" id="PRO_5041346775" description="Transthyretin-like family protein" evidence="5">
    <location>
        <begin position="17"/>
        <end position="115"/>
    </location>
</feature>
<organism evidence="6 7">
    <name type="scientific">Cylicocyclus nassatus</name>
    <name type="common">Nematode worm</name>
    <dbReference type="NCBI Taxonomy" id="53992"/>
    <lineage>
        <taxon>Eukaryota</taxon>
        <taxon>Metazoa</taxon>
        <taxon>Ecdysozoa</taxon>
        <taxon>Nematoda</taxon>
        <taxon>Chromadorea</taxon>
        <taxon>Rhabditida</taxon>
        <taxon>Rhabditina</taxon>
        <taxon>Rhabditomorpha</taxon>
        <taxon>Strongyloidea</taxon>
        <taxon>Strongylidae</taxon>
        <taxon>Cylicocyclus</taxon>
    </lineage>
</organism>
<name>A0AA36MGV4_CYLNA</name>
<dbReference type="Pfam" id="PF01060">
    <property type="entry name" value="TTR-52"/>
    <property type="match status" value="1"/>
</dbReference>
<comment type="subcellular location">
    <subcellularLocation>
        <location evidence="1">Secreted</location>
    </subcellularLocation>
</comment>
<keyword evidence="4 5" id="KW-0732">Signal</keyword>
<sequence>MLYSVLFTTLIVSANAHKITVKGKFHCGKSSNATVFMELSEKDIFGEDLLNWKLVSANGEFEIHGEDDEYFSIQPYLRIRHNCNEEQMEQFYDFGRRKGEEVVDLGDIELQHEYQ</sequence>
<dbReference type="InterPro" id="IPR038479">
    <property type="entry name" value="Transthyretin-like_sf"/>
</dbReference>
<evidence type="ECO:0008006" key="8">
    <source>
        <dbReference type="Google" id="ProtNLM"/>
    </source>
</evidence>
<accession>A0AA36MGV4</accession>
<evidence type="ECO:0000256" key="4">
    <source>
        <dbReference type="ARBA" id="ARBA00022729"/>
    </source>
</evidence>
<dbReference type="AlphaFoldDB" id="A0AA36MGV4"/>
<dbReference type="PANTHER" id="PTHR21700">
    <property type="entry name" value="TRANSTHYRETIN-LIKE FAMILY PROTEIN-RELATED"/>
    <property type="match status" value="1"/>
</dbReference>
<evidence type="ECO:0000256" key="5">
    <source>
        <dbReference type="SAM" id="SignalP"/>
    </source>
</evidence>
<evidence type="ECO:0000313" key="7">
    <source>
        <dbReference type="Proteomes" id="UP001176961"/>
    </source>
</evidence>
<dbReference type="InterPro" id="IPR001534">
    <property type="entry name" value="Transthyretin-like"/>
</dbReference>
<dbReference type="EMBL" id="CATQJL010000326">
    <property type="protein sequence ID" value="CAJ0609183.1"/>
    <property type="molecule type" value="Genomic_DNA"/>
</dbReference>
<reference evidence="6" key="1">
    <citation type="submission" date="2023-07" db="EMBL/GenBank/DDBJ databases">
        <authorList>
            <consortium name="CYATHOMIX"/>
        </authorList>
    </citation>
    <scope>NUCLEOTIDE SEQUENCE</scope>
    <source>
        <strain evidence="6">N/A</strain>
    </source>
</reference>
<protein>
    <recommendedName>
        <fullName evidence="8">Transthyretin-like family protein</fullName>
    </recommendedName>
</protein>
<feature type="signal peptide" evidence="5">
    <location>
        <begin position="1"/>
        <end position="16"/>
    </location>
</feature>
<dbReference type="GO" id="GO:0005576">
    <property type="term" value="C:extracellular region"/>
    <property type="evidence" value="ECO:0007669"/>
    <property type="project" value="UniProtKB-SubCell"/>
</dbReference>
<keyword evidence="3" id="KW-0964">Secreted</keyword>
<dbReference type="Gene3D" id="2.60.40.3330">
    <property type="match status" value="1"/>
</dbReference>
<comment type="caution">
    <text evidence="6">The sequence shown here is derived from an EMBL/GenBank/DDBJ whole genome shotgun (WGS) entry which is preliminary data.</text>
</comment>
<dbReference type="GO" id="GO:0009986">
    <property type="term" value="C:cell surface"/>
    <property type="evidence" value="ECO:0007669"/>
    <property type="project" value="InterPro"/>
</dbReference>